<evidence type="ECO:0000256" key="1">
    <source>
        <dbReference type="SAM" id="Phobius"/>
    </source>
</evidence>
<reference evidence="2 3" key="1">
    <citation type="journal article" date="2016" name="PLoS ONE">
        <title>Genomic Diversity of Enterotoxigenic Strains of Bacteroides fragilis.</title>
        <authorList>
            <person name="Pierce J.V."/>
            <person name="Bernstein H.D."/>
        </authorList>
    </citation>
    <scope>NUCLEOTIDE SEQUENCE [LARGE SCALE GENOMIC DNA]</scope>
    <source>
        <strain evidence="2 3">20793-3</strain>
    </source>
</reference>
<keyword evidence="1" id="KW-1133">Transmembrane helix</keyword>
<sequence>MQGVKSHSEVELIILMELVPTGIRLLPIFRYFTLFKDPLSLLSQKQRL</sequence>
<organism evidence="2 3">
    <name type="scientific">Bacteroides fragilis</name>
    <dbReference type="NCBI Taxonomy" id="817"/>
    <lineage>
        <taxon>Bacteria</taxon>
        <taxon>Pseudomonadati</taxon>
        <taxon>Bacteroidota</taxon>
        <taxon>Bacteroidia</taxon>
        <taxon>Bacteroidales</taxon>
        <taxon>Bacteroidaceae</taxon>
        <taxon>Bacteroides</taxon>
    </lineage>
</organism>
<evidence type="ECO:0000313" key="2">
    <source>
        <dbReference type="EMBL" id="OCR34312.1"/>
    </source>
</evidence>
<protein>
    <submittedName>
        <fullName evidence="2">Uncharacterized protein</fullName>
    </submittedName>
</protein>
<proteinExistence type="predicted"/>
<name>A0A853PYC5_BACFG</name>
<gene>
    <name evidence="2" type="ORF">AC094_11590</name>
</gene>
<feature type="transmembrane region" description="Helical" evidence="1">
    <location>
        <begin position="12"/>
        <end position="32"/>
    </location>
</feature>
<accession>A0A853PYC5</accession>
<dbReference type="Proteomes" id="UP000093197">
    <property type="component" value="Unassembled WGS sequence"/>
</dbReference>
<keyword evidence="1" id="KW-0812">Transmembrane</keyword>
<keyword evidence="1" id="KW-0472">Membrane</keyword>
<evidence type="ECO:0000313" key="3">
    <source>
        <dbReference type="Proteomes" id="UP000093197"/>
    </source>
</evidence>
<dbReference type="AlphaFoldDB" id="A0A853PYC5"/>
<dbReference type="EMBL" id="LIDT01000012">
    <property type="protein sequence ID" value="OCR34312.1"/>
    <property type="molecule type" value="Genomic_DNA"/>
</dbReference>
<comment type="caution">
    <text evidence="2">The sequence shown here is derived from an EMBL/GenBank/DDBJ whole genome shotgun (WGS) entry which is preliminary data.</text>
</comment>